<dbReference type="InterPro" id="IPR053750">
    <property type="entry name" value="PDCD10_Homolog"/>
</dbReference>
<evidence type="ECO:0000256" key="2">
    <source>
        <dbReference type="ARBA" id="ARBA00004496"/>
    </source>
</evidence>
<dbReference type="InterPro" id="IPR009652">
    <property type="entry name" value="PDCD10"/>
</dbReference>
<evidence type="ECO:0000256" key="5">
    <source>
        <dbReference type="ARBA" id="ARBA00022490"/>
    </source>
</evidence>
<dbReference type="Gene3D" id="1.20.120.1950">
    <property type="match status" value="1"/>
</dbReference>
<dbReference type="PANTHER" id="PTHR13250:SF1">
    <property type="entry name" value="PROGRAMMED CELL DEATH PROTEIN 10"/>
    <property type="match status" value="1"/>
</dbReference>
<dbReference type="Pfam" id="PF20929">
    <property type="entry name" value="PDCD10_N"/>
    <property type="match status" value="1"/>
</dbReference>
<evidence type="ECO:0000313" key="8">
    <source>
        <dbReference type="EMBL" id="KAL3317218.1"/>
    </source>
</evidence>
<keyword evidence="4" id="KW-1003">Cell membrane</keyword>
<keyword evidence="9" id="KW-1185">Reference proteome</keyword>
<reference evidence="8 9" key="1">
    <citation type="submission" date="2024-11" db="EMBL/GenBank/DDBJ databases">
        <title>Adaptive evolution of stress response genes in parasites aligns with host niche diversity.</title>
        <authorList>
            <person name="Hahn C."/>
            <person name="Resl P."/>
        </authorList>
    </citation>
    <scope>NUCLEOTIDE SEQUENCE [LARGE SCALE GENOMIC DNA]</scope>
    <source>
        <strain evidence="8">EGGRZ-B1_66</strain>
        <tissue evidence="8">Body</tissue>
    </source>
</reference>
<accession>A0ABD2QCU4</accession>
<feature type="domain" description="Programmed cell death protein 10 dimerisation" evidence="7">
    <location>
        <begin position="12"/>
        <end position="55"/>
    </location>
</feature>
<evidence type="ECO:0000256" key="1">
    <source>
        <dbReference type="ARBA" id="ARBA00004202"/>
    </source>
</evidence>
<dbReference type="AlphaFoldDB" id="A0ABD2QCU4"/>
<gene>
    <name evidence="8" type="primary">PDCD10</name>
    <name evidence="8" type="ORF">Ciccas_004134</name>
</gene>
<evidence type="ECO:0000313" key="9">
    <source>
        <dbReference type="Proteomes" id="UP001626550"/>
    </source>
</evidence>
<sequence>MSETSRIKQVLVFDPVFAKLESFDPVITKELRSALFDVELQFPGFSQDFLIEILNRLLPHTSLDITALHLRMSALKDALPREPSKHSEFNELETCAFILKGVLARLPDEINDRKAFVAVIKETAKAIKNLLDATKEVHSKLPPGNHKISLEDNKSRFINYSRKFSGTLKQFFTDKQESEVFKSALLLVNQTNLMVLVVRDYR</sequence>
<keyword evidence="6" id="KW-0472">Membrane</keyword>
<dbReference type="Proteomes" id="UP001626550">
    <property type="component" value="Unassembled WGS sequence"/>
</dbReference>
<keyword evidence="5" id="KW-0963">Cytoplasm</keyword>
<comment type="similarity">
    <text evidence="3">Belongs to the PDCD10 family.</text>
</comment>
<evidence type="ECO:0000256" key="4">
    <source>
        <dbReference type="ARBA" id="ARBA00022475"/>
    </source>
</evidence>
<comment type="subcellular location">
    <subcellularLocation>
        <location evidence="1">Cell membrane</location>
        <topology evidence="1">Peripheral membrane protein</topology>
    </subcellularLocation>
    <subcellularLocation>
        <location evidence="2">Cytoplasm</location>
    </subcellularLocation>
</comment>
<dbReference type="Pfam" id="PF06840">
    <property type="entry name" value="PDC10_C"/>
    <property type="match status" value="1"/>
</dbReference>
<dbReference type="InterPro" id="IPR048288">
    <property type="entry name" value="PDCD10_N"/>
</dbReference>
<dbReference type="EMBL" id="JBJKFK010000413">
    <property type="protein sequence ID" value="KAL3317218.1"/>
    <property type="molecule type" value="Genomic_DNA"/>
</dbReference>
<evidence type="ECO:0000259" key="7">
    <source>
        <dbReference type="Pfam" id="PF20929"/>
    </source>
</evidence>
<dbReference type="GO" id="GO:0005886">
    <property type="term" value="C:plasma membrane"/>
    <property type="evidence" value="ECO:0007669"/>
    <property type="project" value="UniProtKB-SubCell"/>
</dbReference>
<organism evidence="8 9">
    <name type="scientific">Cichlidogyrus casuarinus</name>
    <dbReference type="NCBI Taxonomy" id="1844966"/>
    <lineage>
        <taxon>Eukaryota</taxon>
        <taxon>Metazoa</taxon>
        <taxon>Spiralia</taxon>
        <taxon>Lophotrochozoa</taxon>
        <taxon>Platyhelminthes</taxon>
        <taxon>Monogenea</taxon>
        <taxon>Monopisthocotylea</taxon>
        <taxon>Dactylogyridea</taxon>
        <taxon>Ancyrocephalidae</taxon>
        <taxon>Cichlidogyrus</taxon>
    </lineage>
</organism>
<evidence type="ECO:0000256" key="3">
    <source>
        <dbReference type="ARBA" id="ARBA00009181"/>
    </source>
</evidence>
<name>A0ABD2QCU4_9PLAT</name>
<comment type="caution">
    <text evidence="8">The sequence shown here is derived from an EMBL/GenBank/DDBJ whole genome shotgun (WGS) entry which is preliminary data.</text>
</comment>
<dbReference type="PANTHER" id="PTHR13250">
    <property type="entry name" value="TF-1 CELL APOPTOSIS RELATED PROTEIN-15"/>
    <property type="match status" value="1"/>
</dbReference>
<dbReference type="GO" id="GO:0005737">
    <property type="term" value="C:cytoplasm"/>
    <property type="evidence" value="ECO:0007669"/>
    <property type="project" value="UniProtKB-SubCell"/>
</dbReference>
<protein>
    <submittedName>
        <fullName evidence="8">Programmed cell death protein 10</fullName>
    </submittedName>
</protein>
<proteinExistence type="inferred from homology"/>
<evidence type="ECO:0000256" key="6">
    <source>
        <dbReference type="ARBA" id="ARBA00023136"/>
    </source>
</evidence>